<evidence type="ECO:0000259" key="5">
    <source>
        <dbReference type="PROSITE" id="PS50994"/>
    </source>
</evidence>
<dbReference type="Pfam" id="PF17921">
    <property type="entry name" value="Integrase_H2C2"/>
    <property type="match status" value="1"/>
</dbReference>
<feature type="region of interest" description="Disordered" evidence="2">
    <location>
        <begin position="1790"/>
        <end position="1809"/>
    </location>
</feature>
<dbReference type="Gene3D" id="3.30.160.60">
    <property type="entry name" value="Classic Zinc Finger"/>
    <property type="match status" value="6"/>
</dbReference>
<dbReference type="CDD" id="cd01644">
    <property type="entry name" value="RT_pepA17"/>
    <property type="match status" value="1"/>
</dbReference>
<evidence type="ECO:0000259" key="3">
    <source>
        <dbReference type="PROSITE" id="PS50157"/>
    </source>
</evidence>
<evidence type="ECO:0008006" key="8">
    <source>
        <dbReference type="Google" id="ProtNLM"/>
    </source>
</evidence>
<dbReference type="PROSITE" id="PS50157">
    <property type="entry name" value="ZINC_FINGER_C2H2_2"/>
    <property type="match status" value="7"/>
</dbReference>
<dbReference type="InterPro" id="IPR041588">
    <property type="entry name" value="Integrase_H2C2"/>
</dbReference>
<proteinExistence type="predicted"/>
<keyword evidence="1" id="KW-0479">Metal-binding</keyword>
<feature type="domain" description="C2H2-type" evidence="3">
    <location>
        <begin position="1998"/>
        <end position="2025"/>
    </location>
</feature>
<reference evidence="6" key="2">
    <citation type="submission" date="2025-05" db="UniProtKB">
        <authorList>
            <consortium name="EnsemblMetazoa"/>
        </authorList>
    </citation>
    <scope>IDENTIFICATION</scope>
    <source>
        <strain evidence="6">Foshan</strain>
    </source>
</reference>
<dbReference type="SMART" id="SM00343">
    <property type="entry name" value="ZnF_C2HC"/>
    <property type="match status" value="2"/>
</dbReference>
<keyword evidence="1" id="KW-0863">Zinc-finger</keyword>
<dbReference type="Pfam" id="PF03564">
    <property type="entry name" value="DUF1759"/>
    <property type="match status" value="1"/>
</dbReference>
<feature type="region of interest" description="Disordered" evidence="2">
    <location>
        <begin position="1"/>
        <end position="40"/>
    </location>
</feature>
<feature type="domain" description="C2H2-type" evidence="3">
    <location>
        <begin position="2138"/>
        <end position="2167"/>
    </location>
</feature>
<accession>A0ABM1YC88</accession>
<dbReference type="Gene3D" id="3.10.10.10">
    <property type="entry name" value="HIV Type 1 Reverse Transcriptase, subunit A, domain 1"/>
    <property type="match status" value="1"/>
</dbReference>
<dbReference type="InterPro" id="IPR036875">
    <property type="entry name" value="Znf_CCHC_sf"/>
</dbReference>
<dbReference type="InterPro" id="IPR012337">
    <property type="entry name" value="RNaseH-like_sf"/>
</dbReference>
<dbReference type="Pfam" id="PF18701">
    <property type="entry name" value="DUF5641"/>
    <property type="match status" value="1"/>
</dbReference>
<keyword evidence="1" id="KW-0862">Zinc</keyword>
<evidence type="ECO:0000256" key="1">
    <source>
        <dbReference type="PROSITE-ProRule" id="PRU00042"/>
    </source>
</evidence>
<feature type="domain" description="C2H2-type" evidence="3">
    <location>
        <begin position="1831"/>
        <end position="1860"/>
    </location>
</feature>
<dbReference type="InterPro" id="IPR043128">
    <property type="entry name" value="Rev_trsase/Diguanyl_cyclase"/>
</dbReference>
<feature type="compositionally biased region" description="Acidic residues" evidence="2">
    <location>
        <begin position="1794"/>
        <end position="1809"/>
    </location>
</feature>
<dbReference type="PROSITE" id="PS50158">
    <property type="entry name" value="ZF_CCHC"/>
    <property type="match status" value="1"/>
</dbReference>
<dbReference type="PANTHER" id="PTHR47331:SF1">
    <property type="entry name" value="GAG-LIKE PROTEIN"/>
    <property type="match status" value="1"/>
</dbReference>
<dbReference type="Pfam" id="PF00665">
    <property type="entry name" value="rve"/>
    <property type="match status" value="1"/>
</dbReference>
<dbReference type="SMART" id="SM00355">
    <property type="entry name" value="ZnF_C2H2"/>
    <property type="match status" value="11"/>
</dbReference>
<dbReference type="SUPFAM" id="SSF53098">
    <property type="entry name" value="Ribonuclease H-like"/>
    <property type="match status" value="1"/>
</dbReference>
<dbReference type="InterPro" id="IPR008042">
    <property type="entry name" value="Retrotrans_Pao"/>
</dbReference>
<feature type="domain" description="C2H2-type" evidence="3">
    <location>
        <begin position="2082"/>
        <end position="2109"/>
    </location>
</feature>
<dbReference type="InterPro" id="IPR036236">
    <property type="entry name" value="Znf_C2H2_sf"/>
</dbReference>
<dbReference type="SUPFAM" id="SSF56672">
    <property type="entry name" value="DNA/RNA polymerases"/>
    <property type="match status" value="1"/>
</dbReference>
<dbReference type="Gene3D" id="3.30.70.270">
    <property type="match status" value="1"/>
</dbReference>
<feature type="domain" description="C2H2-type" evidence="3">
    <location>
        <begin position="2110"/>
        <end position="2137"/>
    </location>
</feature>
<keyword evidence="7" id="KW-1185">Reference proteome</keyword>
<dbReference type="GeneID" id="109425067"/>
<dbReference type="InterPro" id="IPR036397">
    <property type="entry name" value="RNaseH_sf"/>
</dbReference>
<dbReference type="Gene3D" id="3.30.420.10">
    <property type="entry name" value="Ribonuclease H-like superfamily/Ribonuclease H"/>
    <property type="match status" value="1"/>
</dbReference>
<protein>
    <recommendedName>
        <fullName evidence="8">Endonuclease</fullName>
    </recommendedName>
</protein>
<dbReference type="PANTHER" id="PTHR47331">
    <property type="entry name" value="PHD-TYPE DOMAIN-CONTAINING PROTEIN"/>
    <property type="match status" value="1"/>
</dbReference>
<evidence type="ECO:0000313" key="6">
    <source>
        <dbReference type="EnsemblMetazoa" id="AALFPA23_007822.P10461"/>
    </source>
</evidence>
<feature type="domain" description="Integrase catalytic" evidence="5">
    <location>
        <begin position="1478"/>
        <end position="1671"/>
    </location>
</feature>
<dbReference type="SUPFAM" id="SSF57756">
    <property type="entry name" value="Retrovirus zinc finger-like domains"/>
    <property type="match status" value="1"/>
</dbReference>
<dbReference type="InterPro" id="IPR040676">
    <property type="entry name" value="DUF5641"/>
</dbReference>
<dbReference type="InterPro" id="IPR013087">
    <property type="entry name" value="Znf_C2H2_type"/>
</dbReference>
<dbReference type="InterPro" id="IPR001878">
    <property type="entry name" value="Znf_CCHC"/>
</dbReference>
<organism evidence="6 7">
    <name type="scientific">Aedes albopictus</name>
    <name type="common">Asian tiger mosquito</name>
    <name type="synonym">Stegomyia albopicta</name>
    <dbReference type="NCBI Taxonomy" id="7160"/>
    <lineage>
        <taxon>Eukaryota</taxon>
        <taxon>Metazoa</taxon>
        <taxon>Ecdysozoa</taxon>
        <taxon>Arthropoda</taxon>
        <taxon>Hexapoda</taxon>
        <taxon>Insecta</taxon>
        <taxon>Pterygota</taxon>
        <taxon>Neoptera</taxon>
        <taxon>Endopterygota</taxon>
        <taxon>Diptera</taxon>
        <taxon>Nematocera</taxon>
        <taxon>Culicoidea</taxon>
        <taxon>Culicidae</taxon>
        <taxon>Culicinae</taxon>
        <taxon>Aedini</taxon>
        <taxon>Aedes</taxon>
        <taxon>Stegomyia</taxon>
    </lineage>
</organism>
<feature type="compositionally biased region" description="Polar residues" evidence="2">
    <location>
        <begin position="478"/>
        <end position="487"/>
    </location>
</feature>
<dbReference type="SUPFAM" id="SSF57667">
    <property type="entry name" value="beta-beta-alpha zinc fingers"/>
    <property type="match status" value="4"/>
</dbReference>
<feature type="domain" description="C2H2-type" evidence="3">
    <location>
        <begin position="2053"/>
        <end position="2080"/>
    </location>
</feature>
<dbReference type="Proteomes" id="UP000069940">
    <property type="component" value="Unassembled WGS sequence"/>
</dbReference>
<dbReference type="Pfam" id="PF05380">
    <property type="entry name" value="Peptidase_A17"/>
    <property type="match status" value="1"/>
</dbReference>
<dbReference type="EnsemblMetazoa" id="AALFPA23_007822.R10461">
    <property type="protein sequence ID" value="AALFPA23_007822.P10461"/>
    <property type="gene ID" value="AALFPA23_007822"/>
</dbReference>
<reference evidence="7" key="1">
    <citation type="journal article" date="2015" name="Proc. Natl. Acad. Sci. U.S.A.">
        <title>Genome sequence of the Asian Tiger mosquito, Aedes albopictus, reveals insights into its biology, genetics, and evolution.</title>
        <authorList>
            <person name="Chen X.G."/>
            <person name="Jiang X."/>
            <person name="Gu J."/>
            <person name="Xu M."/>
            <person name="Wu Y."/>
            <person name="Deng Y."/>
            <person name="Zhang C."/>
            <person name="Bonizzoni M."/>
            <person name="Dermauw W."/>
            <person name="Vontas J."/>
            <person name="Armbruster P."/>
            <person name="Huang X."/>
            <person name="Yang Y."/>
            <person name="Zhang H."/>
            <person name="He W."/>
            <person name="Peng H."/>
            <person name="Liu Y."/>
            <person name="Wu K."/>
            <person name="Chen J."/>
            <person name="Lirakis M."/>
            <person name="Topalis P."/>
            <person name="Van Leeuwen T."/>
            <person name="Hall A.B."/>
            <person name="Jiang X."/>
            <person name="Thorpe C."/>
            <person name="Mueller R.L."/>
            <person name="Sun C."/>
            <person name="Waterhouse R.M."/>
            <person name="Yan G."/>
            <person name="Tu Z.J."/>
            <person name="Fang X."/>
            <person name="James A.A."/>
        </authorList>
    </citation>
    <scope>NUCLEOTIDE SEQUENCE [LARGE SCALE GENOMIC DNA]</scope>
    <source>
        <strain evidence="7">Foshan</strain>
    </source>
</reference>
<dbReference type="RefSeq" id="XP_062703906.1">
    <property type="nucleotide sequence ID" value="XM_062847922.1"/>
</dbReference>
<evidence type="ECO:0000256" key="2">
    <source>
        <dbReference type="SAM" id="MobiDB-lite"/>
    </source>
</evidence>
<evidence type="ECO:0000313" key="7">
    <source>
        <dbReference type="Proteomes" id="UP000069940"/>
    </source>
</evidence>
<feature type="region of interest" description="Disordered" evidence="2">
    <location>
        <begin position="437"/>
        <end position="487"/>
    </location>
</feature>
<dbReference type="InterPro" id="IPR005312">
    <property type="entry name" value="DUF1759"/>
</dbReference>
<dbReference type="PROSITE" id="PS50994">
    <property type="entry name" value="INTEGRASE"/>
    <property type="match status" value="1"/>
</dbReference>
<dbReference type="InterPro" id="IPR043502">
    <property type="entry name" value="DNA/RNA_pol_sf"/>
</dbReference>
<dbReference type="Gene3D" id="4.10.60.10">
    <property type="entry name" value="Zinc finger, CCHC-type"/>
    <property type="match status" value="1"/>
</dbReference>
<dbReference type="InterPro" id="IPR001584">
    <property type="entry name" value="Integrase_cat-core"/>
</dbReference>
<name>A0ABM1YC88_AEDAL</name>
<dbReference type="Pfam" id="PF00096">
    <property type="entry name" value="zf-C2H2"/>
    <property type="match status" value="4"/>
</dbReference>
<evidence type="ECO:0000259" key="4">
    <source>
        <dbReference type="PROSITE" id="PS50158"/>
    </source>
</evidence>
<feature type="region of interest" description="Disordered" evidence="2">
    <location>
        <begin position="332"/>
        <end position="368"/>
    </location>
</feature>
<sequence>MSLLHSPKATRSGKLHGGTDKEENEEENNQQRSAGAMDALSRKISVLSRQRKKAADKIKRIGGIVIDDDADVSVPKLKVYMKNVDAAYSEFNGFHNQLAEIIPDEEMEEHDQVYIEFEKDYHEVSSYIEEMQMDAAKNEAPEIKPQVIVQQQPLKAPIPTFDGRYENWPKFKAMFLDVMAKSNDTDIKLYHLDKALVGTAAGILDARTMNENNYAHAWNILTERFENPRVIINTHIRGLLSLKKMTKESHRELRQLVDDCSRHIESLRYLKQDLLGVSELIVVHLLASALDPVTRKQWEATIVRGTLPKYEDMMKFLKQQCDILENCETSAQVPTPRAERSNVKAADPSKPSPKSNTKILAASTSGGSASSETCDFCGEFHKNFQCEQLQSMTVPQRVEKARSMGMCFNCLRKGHRLKDCPSDRKCLKCRQRHHTQLHDETKFKPNQPESRTAEEPVPSDPAPKPVMKEAQASSSSAPTPQGAHNVTSSCSLQAAPIKKTVLLLTAVVHVFDAQGKPHCCRVLLDCGSQIHLITKEMAERIGAKISSANVKISGVNNRTTTSMEKATVKFRSRYSDYRATVECVVTPAVTGRIPSSHIDVTDWCIPPGFQLADPEFNVPQEIDMLIGNELFFKIIRSGQYRLAEHLPELRDTHLGWVFTGELEEACQQGPSYSHTITVENVYEALQRFWTVEEVADQEPISSEEVECEKHFRYTHERTDEGRFVVQLPLKENASQLSDCRSVALKRFHLLEQRLVRNPCLREQYLQFIKEYEQLGHCKQIDESRDPSNVKKCYLPHHAVIRPNSSTTKCRVVFDASAKPSQNALSLNDVLKVGGTVQSDILDIVLRFRKHKYAFTADISKMYRQIVVAAMHQPLQRIFWRDSPEQPLKVYQLTTVTYGTASAPFLATRCLVQLAEDGHSEYPLGASTVKEDFYVDDVLSGDDTLEAAIERQKQVKELLAGAGFPIHKWCSNSDLMLENIPESERESPKALEEQGINTIIKVLGILWDPRSDDFLFSIKSPSFDAESESNTKRSILSEIAKLYDPLGFLAPVIVLAKLLMQQLWRSKVGWDEPVEVEIAEQWAQLKASLEATNRMRIPRRVLIDGAVCYELHGFADASMSAYGACVFIRSVLDESAQLQLLCSKSKVAPLKAITIPRLELCAALLLARLVNKVLQSIQMPFHRVVLWSDSQIVLAWLRKSPDQLQVFVRNRVAAIREETSDFEWMYVRSEFNPADIVSRGQMPNELVKNEMWWYGPDFLSAVNFKNKPPEEISEEDIPELRATPTVLPAIEKEEQLKVFSKYSSFRKLQRVIALVLRFASNCKKKDSASRVHKTIPTVAELRLAMDIIVKVVQREEFYDEIARVESGERCRQLGSLGPILVNGVLRVGGRLEHSNLPYNEKHPIILPSKSPIVRMLIRALHEEHLHLGPTGLVHVIRRDFWLINAAATVRGVTRSCVKCFKVKPVDTNQFMGNLPSCRVTPAPPFSVTGVDYAGPFHIKQGLRKVTTVKGYVAVFVCMVTRAVHLELVSDMTTSAFIAALQRFVSRRGIVHQLHSDNGTNFRGAHHELNQLYHAFQQEQESNQIASFCTTKGIEWQFIPADAPEFGGIWEAAVKSMKSHLKRVVGNSSLNFEQYATILTEIEAILNSRPLFVTSAPDGSEVITPAHYLIGRPLTAIPEPSYEDIQANRLDKWQHLQMLREHFWKAWSRDYLSSLQPRKKNQKLEANVIPGMIVLVHNRNLPPLQWKLGAVTKTFPGADGLIRAVDVYSDKSTFRRPINKLSILPIEDNKAYFGDDGNDDDDDEIGTSEEEDSVYVESEHVKLEPGDENRVVRCCSQKCRLAFRTRDELVEHGSVAHSADRSNDKVDKNSFECVICFQRFESRQNLLCHLRRLVRDYRCILCNSYFDTPQDRTIHIRTNHRNLSASRYRLEDQPVKICCGCEAKFSTAEDLYQHGIDQHFNQPSFPEVDWGHQCNVCFKFFKTKISLRNHQTLVYKPKIYPCRICGKAFECPSKLANHEPIHRTERNFACSTCGGTFKTATDLRGHQRIHQEKSLVCNVCGAKFHKKSHLKSHLKTHDDNAYHYPCSLCPRKFKEKSNWKNHLKVHTQEKPFKCQYCQKEFRYATDKKRHEMSHTGNYPHKCDGCGKAFTRGNLLQAHIRVCGVQQKEK</sequence>
<dbReference type="PROSITE" id="PS00028">
    <property type="entry name" value="ZINC_FINGER_C2H2_1"/>
    <property type="match status" value="7"/>
</dbReference>
<feature type="domain" description="C2H2-type" evidence="3">
    <location>
        <begin position="2026"/>
        <end position="2053"/>
    </location>
</feature>
<feature type="domain" description="CCHC-type" evidence="4">
    <location>
        <begin position="407"/>
        <end position="422"/>
    </location>
</feature>